<dbReference type="Proteomes" id="UP001370490">
    <property type="component" value="Unassembled WGS sequence"/>
</dbReference>
<dbReference type="EMBL" id="JBAMMX010000005">
    <property type="protein sequence ID" value="KAK6940466.1"/>
    <property type="molecule type" value="Genomic_DNA"/>
</dbReference>
<protein>
    <submittedName>
        <fullName evidence="3">NT-type C2 domain</fullName>
    </submittedName>
</protein>
<dbReference type="PROSITE" id="PS51840">
    <property type="entry name" value="C2_NT"/>
    <property type="match status" value="1"/>
</dbReference>
<organism evidence="3 4">
    <name type="scientific">Dillenia turbinata</name>
    <dbReference type="NCBI Taxonomy" id="194707"/>
    <lineage>
        <taxon>Eukaryota</taxon>
        <taxon>Viridiplantae</taxon>
        <taxon>Streptophyta</taxon>
        <taxon>Embryophyta</taxon>
        <taxon>Tracheophyta</taxon>
        <taxon>Spermatophyta</taxon>
        <taxon>Magnoliopsida</taxon>
        <taxon>eudicotyledons</taxon>
        <taxon>Gunneridae</taxon>
        <taxon>Pentapetalae</taxon>
        <taxon>Dilleniales</taxon>
        <taxon>Dilleniaceae</taxon>
        <taxon>Dillenia</taxon>
    </lineage>
</organism>
<feature type="compositionally biased region" description="Low complexity" evidence="1">
    <location>
        <begin position="325"/>
        <end position="338"/>
    </location>
</feature>
<accession>A0AAN8W306</accession>
<dbReference type="Pfam" id="PF21745">
    <property type="entry name" value="PMI1_PMIR1-2_C"/>
    <property type="match status" value="1"/>
</dbReference>
<feature type="compositionally biased region" description="Low complexity" evidence="1">
    <location>
        <begin position="8"/>
        <end position="21"/>
    </location>
</feature>
<evidence type="ECO:0000256" key="1">
    <source>
        <dbReference type="SAM" id="MobiDB-lite"/>
    </source>
</evidence>
<proteinExistence type="predicted"/>
<comment type="caution">
    <text evidence="3">The sequence shown here is derived from an EMBL/GenBank/DDBJ whole genome shotgun (WGS) entry which is preliminary data.</text>
</comment>
<dbReference type="AlphaFoldDB" id="A0AAN8W306"/>
<keyword evidence="4" id="KW-1185">Reference proteome</keyword>
<feature type="region of interest" description="Disordered" evidence="1">
    <location>
        <begin position="401"/>
        <end position="421"/>
    </location>
</feature>
<dbReference type="PANTHER" id="PTHR33414">
    <property type="entry name" value="PROTEIN PLASTID MOVEMENT IMPAIRED 1-RELATED 1"/>
    <property type="match status" value="1"/>
</dbReference>
<gene>
    <name evidence="3" type="ORF">RJ641_029997</name>
</gene>
<dbReference type="PANTHER" id="PTHR33414:SF2">
    <property type="entry name" value="PROTEIN PLASTID MOVEMENT IMPAIRED 1"/>
    <property type="match status" value="1"/>
</dbReference>
<evidence type="ECO:0000313" key="4">
    <source>
        <dbReference type="Proteomes" id="UP001370490"/>
    </source>
</evidence>
<dbReference type="InterPro" id="IPR048972">
    <property type="entry name" value="PMI1_PMIR1-2_C"/>
</dbReference>
<reference evidence="3 4" key="1">
    <citation type="submission" date="2023-12" db="EMBL/GenBank/DDBJ databases">
        <title>A high-quality genome assembly for Dillenia turbinata (Dilleniales).</title>
        <authorList>
            <person name="Chanderbali A."/>
        </authorList>
    </citation>
    <scope>NUCLEOTIDE SEQUENCE [LARGE SCALE GENOMIC DNA]</scope>
    <source>
        <strain evidence="3">LSX21</strain>
        <tissue evidence="3">Leaf</tissue>
    </source>
</reference>
<feature type="region of interest" description="Disordered" evidence="1">
    <location>
        <begin position="1"/>
        <end position="22"/>
    </location>
</feature>
<feature type="compositionally biased region" description="Polar residues" evidence="1">
    <location>
        <begin position="102"/>
        <end position="112"/>
    </location>
</feature>
<feature type="compositionally biased region" description="Low complexity" evidence="1">
    <location>
        <begin position="39"/>
        <end position="51"/>
    </location>
</feature>
<feature type="domain" description="C2 NT-type" evidence="2">
    <location>
        <begin position="139"/>
        <end position="293"/>
    </location>
</feature>
<sequence length="879" mass="96089">MASADQFSSSNRRNSTPTNNTQLLQELEALSQTLYQSHTASTTRRTASLALPRNTVPPIPSADDVRGPAKNDDRPISAPRARRMSLSPWRSRPKLEDEQKVQAITSSTNQPGSKKLEEMSAASSANKKGLWNWKPIRALSHLGMQKLSCLFSIEVVTVQGLPASMNGLRLAVCVRKQETKDGAVHSMPSRVFQGAADFEETLFIRCHVYYTPASGKQQQLKFEPRPFLIYAFAVDAGELDFGRSSVDLSSLIQESIQKSYEGSRVKQWDMSFNLSGKAKGGELVLKLGFQIMEKDGGIGIYSQPEGAKSSKDRNYSPSYARKQSKSSFSVPSPRMSSRAEAWTQSQTGASVDFQGIDDLNLDEPAPVTSTSPSVQKLEEPESKVEDLELLDFEVVDKGVEIQDSKGGGGEDSEGNTDEKSVSSEVVKEIVHDPVHLTRLTELDSIAQQIKALESMMGDEKLAQVEETESNGLDAEEETVTREFLQLLEDEKTGQFKPNEGISIPSFRLDGNEEHAGGETQVHLPDLGKGLGSVVQTRNGGYLAAMNPLDTKMARKDAPKLAMQLSKPLILPLKKSITGFELFQSMAAIGLEELCSEILSLMPIDELIGKTAEQIAFEGIASAIIHGRNKEGASSSAARTIAAVKTMVTAINAGRKERISTGLWNINEEPLPVDELLAFSMQKIESMAVEALKIQAEIAEEDAPFDISAVTGKTGGKDPDHILTSAVPLEEWLKKSKTETVMSEKGEPATITISVVIQLRDPLRRYEAVGGPMIALIQATQVEGKAQKNDEEEKYKVASMHVGGLKVWSEGKRNAWDTEKQSLTALQWLVAYGLGKAAAKKAKHSATSKGGQDMLWSISSRVMADMWLKPMRNPDVKFSK</sequence>
<evidence type="ECO:0000313" key="3">
    <source>
        <dbReference type="EMBL" id="KAK6940466.1"/>
    </source>
</evidence>
<feature type="compositionally biased region" description="Basic and acidic residues" evidence="1">
    <location>
        <begin position="63"/>
        <end position="75"/>
    </location>
</feature>
<dbReference type="InterPro" id="IPR039614">
    <property type="entry name" value="PMI1-like"/>
</dbReference>
<feature type="region of interest" description="Disordered" evidence="1">
    <location>
        <begin position="35"/>
        <end position="115"/>
    </location>
</feature>
<dbReference type="InterPro" id="IPR019448">
    <property type="entry name" value="NT-C2"/>
</dbReference>
<evidence type="ECO:0000259" key="2">
    <source>
        <dbReference type="PROSITE" id="PS51840"/>
    </source>
</evidence>
<name>A0AAN8W306_9MAGN</name>
<dbReference type="Pfam" id="PF10358">
    <property type="entry name" value="NT-C2"/>
    <property type="match status" value="1"/>
</dbReference>
<feature type="region of interest" description="Disordered" evidence="1">
    <location>
        <begin position="300"/>
        <end position="380"/>
    </location>
</feature>